<dbReference type="GO" id="GO:0004672">
    <property type="term" value="F:protein kinase activity"/>
    <property type="evidence" value="ECO:0007669"/>
    <property type="project" value="InterPro"/>
</dbReference>
<gene>
    <name evidence="2" type="ORF">SELO1098_LOCUS26794</name>
</gene>
<dbReference type="SMART" id="SM00220">
    <property type="entry name" value="S_TKc"/>
    <property type="match status" value="1"/>
</dbReference>
<accession>A0A7S3HKX5</accession>
<name>A0A7S3HKX5_9STRA</name>
<feature type="domain" description="Protein kinase" evidence="1">
    <location>
        <begin position="73"/>
        <end position="362"/>
    </location>
</feature>
<proteinExistence type="predicted"/>
<dbReference type="PROSITE" id="PS00108">
    <property type="entry name" value="PROTEIN_KINASE_ST"/>
    <property type="match status" value="1"/>
</dbReference>
<organism evidence="2">
    <name type="scientific">Spumella elongata</name>
    <dbReference type="NCBI Taxonomy" id="89044"/>
    <lineage>
        <taxon>Eukaryota</taxon>
        <taxon>Sar</taxon>
        <taxon>Stramenopiles</taxon>
        <taxon>Ochrophyta</taxon>
        <taxon>Chrysophyceae</taxon>
        <taxon>Chromulinales</taxon>
        <taxon>Chromulinaceae</taxon>
        <taxon>Spumella</taxon>
    </lineage>
</organism>
<dbReference type="EMBL" id="HBIC01052332">
    <property type="protein sequence ID" value="CAE0297940.1"/>
    <property type="molecule type" value="Transcribed_RNA"/>
</dbReference>
<evidence type="ECO:0000259" key="1">
    <source>
        <dbReference type="PROSITE" id="PS50011"/>
    </source>
</evidence>
<dbReference type="InterPro" id="IPR000719">
    <property type="entry name" value="Prot_kinase_dom"/>
</dbReference>
<dbReference type="AlphaFoldDB" id="A0A7S3HKX5"/>
<dbReference type="InterPro" id="IPR011009">
    <property type="entry name" value="Kinase-like_dom_sf"/>
</dbReference>
<protein>
    <recommendedName>
        <fullName evidence="1">Protein kinase domain-containing protein</fullName>
    </recommendedName>
</protein>
<evidence type="ECO:0000313" key="2">
    <source>
        <dbReference type="EMBL" id="CAE0297940.1"/>
    </source>
</evidence>
<reference evidence="2" key="1">
    <citation type="submission" date="2021-01" db="EMBL/GenBank/DDBJ databases">
        <authorList>
            <person name="Corre E."/>
            <person name="Pelletier E."/>
            <person name="Niang G."/>
            <person name="Scheremetjew M."/>
            <person name="Finn R."/>
            <person name="Kale V."/>
            <person name="Holt S."/>
            <person name="Cochrane G."/>
            <person name="Meng A."/>
            <person name="Brown T."/>
            <person name="Cohen L."/>
        </authorList>
    </citation>
    <scope>NUCLEOTIDE SEQUENCE</scope>
    <source>
        <strain evidence="2">CCAP 955/1</strain>
    </source>
</reference>
<dbReference type="SUPFAM" id="SSF56112">
    <property type="entry name" value="Protein kinase-like (PK-like)"/>
    <property type="match status" value="1"/>
</dbReference>
<dbReference type="Gene3D" id="1.10.510.10">
    <property type="entry name" value="Transferase(Phosphotransferase) domain 1"/>
    <property type="match status" value="1"/>
</dbReference>
<sequence length="362" mass="40404">MKAACGAYYEDLLDPRTGLTVISFCPSCELEGIKCPVSKHDKKPVTGNNQNKTAFEVFMTLLPAHERNALLQEQNVVFIIEKYFGTRLLSLHTPVGAMQLLREARLRPRETTLVRIEEKYRYALNGDFEGGDRDASSGSIFIRAYETETLTPRILKFTATNAEAIFEYDIHTHLRFPSAADSLTTRIVPVLCQIQDIGGKYGFSMPSFISSLHKINLTRRASPGLEPALFKVVGEMRTALSFIHGRNVFHNDIKPQNILLNASGDAFLADFGSASCEEVDRGGRDVAFSEYYLPADVFSTTKVTPSSAAFDRLLLLVSVVDVLGYLSRTEDDDDFCMLTLWNDIAKVKHQPLNAALHELWPA</sequence>
<dbReference type="Pfam" id="PF00069">
    <property type="entry name" value="Pkinase"/>
    <property type="match status" value="1"/>
</dbReference>
<dbReference type="GO" id="GO:0005524">
    <property type="term" value="F:ATP binding"/>
    <property type="evidence" value="ECO:0007669"/>
    <property type="project" value="InterPro"/>
</dbReference>
<dbReference type="PROSITE" id="PS50011">
    <property type="entry name" value="PROTEIN_KINASE_DOM"/>
    <property type="match status" value="1"/>
</dbReference>
<dbReference type="InterPro" id="IPR008271">
    <property type="entry name" value="Ser/Thr_kinase_AS"/>
</dbReference>